<feature type="region of interest" description="Disordered" evidence="1">
    <location>
        <begin position="1"/>
        <end position="475"/>
    </location>
</feature>
<sequence>MPRPRKAKVASSTGRVAKTGKTTKAAPRKQQPTKATAENFSDDSDGLVVKASAPQERMPWQPEPQKDADFTMTGALPASSSKLRTPLHNASRRTRTSKASAAASSPRKTPASSASRQSRSARVSAHESPAQDEGSSGFGDHMLSFSSLDSDSPAHGTRPPSAIKVGATPAHESSIFALTNFKRRPRQHSLLRMVQQTTDVEDNDEDDFEFDDFLPEAESTPLHPQRSTSGNPTGNDSGVNLSSSGSRGTKRKLSPVILVPQSPPRDDSSADVGASRSPTPSLPEIIPSTEEAQAVSRDEEEPLSETMAPPMSSSDYEVDEIEGPLESPVGRRQRRTRGTSAKAAESESEGEETDRPRKAKPKSNGNRGISTAKLQALLPRRRMRMQQEDEYDVPSGDSDEDELALPQRRQPAAGRKPAAPKATKKPARAAKKTTVKPARKNTRTYGRRPSSDKENEEARQDTDSDEMGDTIAAAAGKHSKRLEAMAKKFEEVDDFELDFESVSYATSSPLG</sequence>
<feature type="compositionally biased region" description="Basic and acidic residues" evidence="1">
    <location>
        <begin position="449"/>
        <end position="462"/>
    </location>
</feature>
<feature type="compositionally biased region" description="Basic residues" evidence="1">
    <location>
        <begin position="422"/>
        <end position="446"/>
    </location>
</feature>
<protein>
    <submittedName>
        <fullName evidence="2">Uncharacterized protein</fullName>
    </submittedName>
</protein>
<feature type="compositionally biased region" description="Polar residues" evidence="1">
    <location>
        <begin position="225"/>
        <end position="247"/>
    </location>
</feature>
<dbReference type="EMBL" id="MU006796">
    <property type="protein sequence ID" value="KAF2636906.1"/>
    <property type="molecule type" value="Genomic_DNA"/>
</dbReference>
<feature type="compositionally biased region" description="Polar residues" evidence="1">
    <location>
        <begin position="363"/>
        <end position="373"/>
    </location>
</feature>
<keyword evidence="3" id="KW-1185">Reference proteome</keyword>
<proteinExistence type="predicted"/>
<gene>
    <name evidence="2" type="ORF">P280DRAFT_459265</name>
</gene>
<name>A0A6A6RNN0_9PLEO</name>
<organism evidence="2 3">
    <name type="scientific">Massarina eburnea CBS 473.64</name>
    <dbReference type="NCBI Taxonomy" id="1395130"/>
    <lineage>
        <taxon>Eukaryota</taxon>
        <taxon>Fungi</taxon>
        <taxon>Dikarya</taxon>
        <taxon>Ascomycota</taxon>
        <taxon>Pezizomycotina</taxon>
        <taxon>Dothideomycetes</taxon>
        <taxon>Pleosporomycetidae</taxon>
        <taxon>Pleosporales</taxon>
        <taxon>Massarineae</taxon>
        <taxon>Massarinaceae</taxon>
        <taxon>Massarina</taxon>
    </lineage>
</organism>
<feature type="compositionally biased region" description="Polar residues" evidence="1">
    <location>
        <begin position="30"/>
        <end position="39"/>
    </location>
</feature>
<dbReference type="OrthoDB" id="5423493at2759"/>
<evidence type="ECO:0000313" key="2">
    <source>
        <dbReference type="EMBL" id="KAF2636906.1"/>
    </source>
</evidence>
<dbReference type="Proteomes" id="UP000799753">
    <property type="component" value="Unassembled WGS sequence"/>
</dbReference>
<accession>A0A6A6RNN0</accession>
<reference evidence="2" key="1">
    <citation type="journal article" date="2020" name="Stud. Mycol.">
        <title>101 Dothideomycetes genomes: a test case for predicting lifestyles and emergence of pathogens.</title>
        <authorList>
            <person name="Haridas S."/>
            <person name="Albert R."/>
            <person name="Binder M."/>
            <person name="Bloem J."/>
            <person name="Labutti K."/>
            <person name="Salamov A."/>
            <person name="Andreopoulos B."/>
            <person name="Baker S."/>
            <person name="Barry K."/>
            <person name="Bills G."/>
            <person name="Bluhm B."/>
            <person name="Cannon C."/>
            <person name="Castanera R."/>
            <person name="Culley D."/>
            <person name="Daum C."/>
            <person name="Ezra D."/>
            <person name="Gonzalez J."/>
            <person name="Henrissat B."/>
            <person name="Kuo A."/>
            <person name="Liang C."/>
            <person name="Lipzen A."/>
            <person name="Lutzoni F."/>
            <person name="Magnuson J."/>
            <person name="Mondo S."/>
            <person name="Nolan M."/>
            <person name="Ohm R."/>
            <person name="Pangilinan J."/>
            <person name="Park H.-J."/>
            <person name="Ramirez L."/>
            <person name="Alfaro M."/>
            <person name="Sun H."/>
            <person name="Tritt A."/>
            <person name="Yoshinaga Y."/>
            <person name="Zwiers L.-H."/>
            <person name="Turgeon B."/>
            <person name="Goodwin S."/>
            <person name="Spatafora J."/>
            <person name="Crous P."/>
            <person name="Grigoriev I."/>
        </authorList>
    </citation>
    <scope>NUCLEOTIDE SEQUENCE</scope>
    <source>
        <strain evidence="2">CBS 473.64</strain>
    </source>
</reference>
<feature type="compositionally biased region" description="Acidic residues" evidence="1">
    <location>
        <begin position="199"/>
        <end position="215"/>
    </location>
</feature>
<evidence type="ECO:0000256" key="1">
    <source>
        <dbReference type="SAM" id="MobiDB-lite"/>
    </source>
</evidence>
<feature type="compositionally biased region" description="Acidic residues" evidence="1">
    <location>
        <begin position="388"/>
        <end position="403"/>
    </location>
</feature>
<dbReference type="AlphaFoldDB" id="A0A6A6RNN0"/>
<evidence type="ECO:0000313" key="3">
    <source>
        <dbReference type="Proteomes" id="UP000799753"/>
    </source>
</evidence>
<feature type="compositionally biased region" description="Low complexity" evidence="1">
    <location>
        <begin position="97"/>
        <end position="123"/>
    </location>
</feature>
<feature type="compositionally biased region" description="Low complexity" evidence="1">
    <location>
        <begin position="408"/>
        <end position="421"/>
    </location>
</feature>